<sequence>RPHSPLASHPPAGRAVHAACHRQQRRSAQPRACRVRPPRREVLSWRPTPPPPPPPPLPPPPPPQPLSQAEPVGGRLAARSAFNTLTGVFKNFSGYDLLRLVPTQSTVSQLTYEELFNRITSLFQADGDKISQVLVYGPTSIAVCITDEMESESKYTLHVQPDLADPGRFRVFMRRAGATTALKAANSGCAGVFASLAGTVPLSLRECNFCSFVL</sequence>
<protein>
    <submittedName>
        <fullName evidence="3">SPOC domain-containing protein</fullName>
    </submittedName>
</protein>
<dbReference type="SUPFAM" id="SSF101447">
    <property type="entry name" value="Formin homology 2 domain (FH2 domain)"/>
    <property type="match status" value="1"/>
</dbReference>
<name>A0A1I8FBJ5_9PLAT</name>
<evidence type="ECO:0000313" key="3">
    <source>
        <dbReference type="WBParaSite" id="maker-unitig_26734-snap-gene-0.3-mRNA-1"/>
    </source>
</evidence>
<organism evidence="2 3">
    <name type="scientific">Macrostomum lignano</name>
    <dbReference type="NCBI Taxonomy" id="282301"/>
    <lineage>
        <taxon>Eukaryota</taxon>
        <taxon>Metazoa</taxon>
        <taxon>Spiralia</taxon>
        <taxon>Lophotrochozoa</taxon>
        <taxon>Platyhelminthes</taxon>
        <taxon>Rhabditophora</taxon>
        <taxon>Macrostomorpha</taxon>
        <taxon>Macrostomida</taxon>
        <taxon>Macrostomidae</taxon>
        <taxon>Macrostomum</taxon>
    </lineage>
</organism>
<keyword evidence="2" id="KW-1185">Reference proteome</keyword>
<feature type="compositionally biased region" description="Pro residues" evidence="1">
    <location>
        <begin position="47"/>
        <end position="65"/>
    </location>
</feature>
<dbReference type="AlphaFoldDB" id="A0A1I8FBJ5"/>
<reference evidence="3" key="1">
    <citation type="submission" date="2016-11" db="UniProtKB">
        <authorList>
            <consortium name="WormBaseParasite"/>
        </authorList>
    </citation>
    <scope>IDENTIFICATION</scope>
</reference>
<evidence type="ECO:0000256" key="1">
    <source>
        <dbReference type="SAM" id="MobiDB-lite"/>
    </source>
</evidence>
<proteinExistence type="predicted"/>
<evidence type="ECO:0000313" key="2">
    <source>
        <dbReference type="Proteomes" id="UP000095280"/>
    </source>
</evidence>
<dbReference type="Proteomes" id="UP000095280">
    <property type="component" value="Unplaced"/>
</dbReference>
<dbReference type="WBParaSite" id="maker-unitig_26734-snap-gene-0.3-mRNA-1">
    <property type="protein sequence ID" value="maker-unitig_26734-snap-gene-0.3-mRNA-1"/>
    <property type="gene ID" value="maker-unitig_26734-snap-gene-0.3"/>
</dbReference>
<feature type="region of interest" description="Disordered" evidence="1">
    <location>
        <begin position="1"/>
        <end position="72"/>
    </location>
</feature>
<accession>A0A1I8FBJ5</accession>